<dbReference type="AlphaFoldDB" id="A0A0F9B3A9"/>
<dbReference type="EMBL" id="LAZR01054212">
    <property type="protein sequence ID" value="KKK79036.1"/>
    <property type="molecule type" value="Genomic_DNA"/>
</dbReference>
<gene>
    <name evidence="1" type="ORF">LCGC14_2837580</name>
</gene>
<protein>
    <submittedName>
        <fullName evidence="1">Uncharacterized protein</fullName>
    </submittedName>
</protein>
<comment type="caution">
    <text evidence="1">The sequence shown here is derived from an EMBL/GenBank/DDBJ whole genome shotgun (WGS) entry which is preliminary data.</text>
</comment>
<name>A0A0F9B3A9_9ZZZZ</name>
<proteinExistence type="predicted"/>
<sequence length="53" mass="5680">FVDALVTITDTDAHTANTVDLAGTATDLTSADDTTLQIVYDSVSWYEVSRSVN</sequence>
<feature type="non-terminal residue" evidence="1">
    <location>
        <position position="1"/>
    </location>
</feature>
<accession>A0A0F9B3A9</accession>
<evidence type="ECO:0000313" key="1">
    <source>
        <dbReference type="EMBL" id="KKK79036.1"/>
    </source>
</evidence>
<reference evidence="1" key="1">
    <citation type="journal article" date="2015" name="Nature">
        <title>Complex archaea that bridge the gap between prokaryotes and eukaryotes.</title>
        <authorList>
            <person name="Spang A."/>
            <person name="Saw J.H."/>
            <person name="Jorgensen S.L."/>
            <person name="Zaremba-Niedzwiedzka K."/>
            <person name="Martijn J."/>
            <person name="Lind A.E."/>
            <person name="van Eijk R."/>
            <person name="Schleper C."/>
            <person name="Guy L."/>
            <person name="Ettema T.J."/>
        </authorList>
    </citation>
    <scope>NUCLEOTIDE SEQUENCE</scope>
</reference>
<organism evidence="1">
    <name type="scientific">marine sediment metagenome</name>
    <dbReference type="NCBI Taxonomy" id="412755"/>
    <lineage>
        <taxon>unclassified sequences</taxon>
        <taxon>metagenomes</taxon>
        <taxon>ecological metagenomes</taxon>
    </lineage>
</organism>